<feature type="transmembrane region" description="Helical" evidence="1">
    <location>
        <begin position="268"/>
        <end position="301"/>
    </location>
</feature>
<feature type="transmembrane region" description="Helical" evidence="1">
    <location>
        <begin position="138"/>
        <end position="161"/>
    </location>
</feature>
<evidence type="ECO:0000256" key="1">
    <source>
        <dbReference type="SAM" id="Phobius"/>
    </source>
</evidence>
<keyword evidence="1" id="KW-0812">Transmembrane</keyword>
<keyword evidence="1" id="KW-0472">Membrane</keyword>
<feature type="transmembrane region" description="Helical" evidence="1">
    <location>
        <begin position="77"/>
        <end position="97"/>
    </location>
</feature>
<dbReference type="RefSeq" id="WP_048422732.1">
    <property type="nucleotide sequence ID" value="NZ_JYNU01000008.1"/>
</dbReference>
<dbReference type="PATRIC" id="fig|1807.14.peg.1520"/>
<dbReference type="Proteomes" id="UP000036313">
    <property type="component" value="Unassembled WGS sequence"/>
</dbReference>
<keyword evidence="1" id="KW-1133">Transmembrane helix</keyword>
<dbReference type="EMBL" id="JYNU01000008">
    <property type="protein sequence ID" value="KMO79018.1"/>
    <property type="molecule type" value="Genomic_DNA"/>
</dbReference>
<accession>A0A0J6WAU2</accession>
<evidence type="ECO:0000313" key="2">
    <source>
        <dbReference type="EMBL" id="KMO79018.1"/>
    </source>
</evidence>
<name>A0A0J6WAU2_9MYCO</name>
<feature type="transmembrane region" description="Helical" evidence="1">
    <location>
        <begin position="43"/>
        <end position="62"/>
    </location>
</feature>
<proteinExistence type="predicted"/>
<comment type="caution">
    <text evidence="2">The sequence shown here is derived from an EMBL/GenBank/DDBJ whole genome shotgun (WGS) entry which is preliminary data.</text>
</comment>
<feature type="transmembrane region" description="Helical" evidence="1">
    <location>
        <begin position="329"/>
        <end position="347"/>
    </location>
</feature>
<feature type="transmembrane region" description="Helical" evidence="1">
    <location>
        <begin position="173"/>
        <end position="193"/>
    </location>
</feature>
<gene>
    <name evidence="2" type="ORF">MOBUDSM44075_01510</name>
</gene>
<reference evidence="2 3" key="1">
    <citation type="journal article" date="2015" name="Genome Biol. Evol.">
        <title>Characterization of Three Mycobacterium spp. with Potential Use in Bioremediation by Genome Sequencing and Comparative Genomics.</title>
        <authorList>
            <person name="Das S."/>
            <person name="Pettersson B.M."/>
            <person name="Behra P.R."/>
            <person name="Ramesh M."/>
            <person name="Dasgupta S."/>
            <person name="Bhattacharya A."/>
            <person name="Kirsebom L.A."/>
        </authorList>
    </citation>
    <scope>NUCLEOTIDE SEQUENCE [LARGE SCALE GENOMIC DNA]</scope>
    <source>
        <strain evidence="2 3">DSM 44075</strain>
    </source>
</reference>
<protein>
    <recommendedName>
        <fullName evidence="4">Integral membrane protein</fullName>
    </recommendedName>
</protein>
<organism evidence="2 3">
    <name type="scientific">Mycolicibacterium obuense</name>
    <dbReference type="NCBI Taxonomy" id="1807"/>
    <lineage>
        <taxon>Bacteria</taxon>
        <taxon>Bacillati</taxon>
        <taxon>Actinomycetota</taxon>
        <taxon>Actinomycetes</taxon>
        <taxon>Mycobacteriales</taxon>
        <taxon>Mycobacteriaceae</taxon>
        <taxon>Mycolicibacterium</taxon>
    </lineage>
</organism>
<sequence length="392" mass="41757">MITRSGDSDLRSAAEQWFLRRGLPAVLRPGTLVRGVWSRSAPALAAFAVSMAFSIVIVAVTGKHTIDIDGTPTRTEWFVLVIVVLVAPAAVTVGRVVSRIAHRRRREAVSAASVAVAGLAAVFGGPSARILVDVVVEGAVIVGILLATATGLGSVLGWAASVTLRNLASVGSLLLRALPVMLLTVLVFFNGPVWTMASTISRGRLWLGMLFLFAIAASFLVSSTLGLARPILTPEAKRPEHAQMLVGSPFESMPDRPRRVPLSRPERSNVVVVLALSQIIQVLTVAVVTGGLFVVLGLILISPELLAALTRGSRGDGELLGMTLPIPDALIQLAMFLTALTFMYLAARAVTDKEYRRQFVDPSLEDLLLTLVARDRYRTATVTATTAQGESR</sequence>
<feature type="transmembrane region" description="Helical" evidence="1">
    <location>
        <begin position="205"/>
        <end position="228"/>
    </location>
</feature>
<evidence type="ECO:0008006" key="4">
    <source>
        <dbReference type="Google" id="ProtNLM"/>
    </source>
</evidence>
<evidence type="ECO:0000313" key="3">
    <source>
        <dbReference type="Proteomes" id="UP000036313"/>
    </source>
</evidence>
<dbReference type="AlphaFoldDB" id="A0A0J6WAU2"/>
<feature type="transmembrane region" description="Helical" evidence="1">
    <location>
        <begin position="109"/>
        <end position="132"/>
    </location>
</feature>